<dbReference type="GO" id="GO:0007165">
    <property type="term" value="P:signal transduction"/>
    <property type="evidence" value="ECO:0007669"/>
    <property type="project" value="InterPro"/>
</dbReference>
<dbReference type="SMART" id="SM00324">
    <property type="entry name" value="RhoGAP"/>
    <property type="match status" value="1"/>
</dbReference>
<dbReference type="GO" id="GO:0005737">
    <property type="term" value="C:cytoplasm"/>
    <property type="evidence" value="ECO:0007669"/>
    <property type="project" value="TreeGrafter"/>
</dbReference>
<dbReference type="GO" id="GO:0005096">
    <property type="term" value="F:GTPase activator activity"/>
    <property type="evidence" value="ECO:0007669"/>
    <property type="project" value="UniProtKB-KW"/>
</dbReference>
<dbReference type="PROSITE" id="PS50238">
    <property type="entry name" value="RHOGAP"/>
    <property type="match status" value="1"/>
</dbReference>
<dbReference type="InterPro" id="IPR050729">
    <property type="entry name" value="Rho-GAP"/>
</dbReference>
<evidence type="ECO:0000256" key="2">
    <source>
        <dbReference type="SAM" id="MobiDB-lite"/>
    </source>
</evidence>
<proteinExistence type="predicted"/>
<feature type="domain" description="Rho-GAP" evidence="3">
    <location>
        <begin position="764"/>
        <end position="960"/>
    </location>
</feature>
<dbReference type="STRING" id="34475.A0A4Y9Z5H0"/>
<reference evidence="4 5" key="1">
    <citation type="submission" date="2019-01" db="EMBL/GenBank/DDBJ databases">
        <title>Genome sequencing of the rare red list fungi Fomitopsis rosea.</title>
        <authorList>
            <person name="Buettner E."/>
            <person name="Kellner H."/>
        </authorList>
    </citation>
    <scope>NUCLEOTIDE SEQUENCE [LARGE SCALE GENOMIC DNA]</scope>
    <source>
        <strain evidence="4 5">DSM 105464</strain>
    </source>
</reference>
<feature type="region of interest" description="Disordered" evidence="2">
    <location>
        <begin position="563"/>
        <end position="623"/>
    </location>
</feature>
<feature type="compositionally biased region" description="Polar residues" evidence="2">
    <location>
        <begin position="605"/>
        <end position="622"/>
    </location>
</feature>
<organism evidence="4 5">
    <name type="scientific">Rhodofomes roseus</name>
    <dbReference type="NCBI Taxonomy" id="34475"/>
    <lineage>
        <taxon>Eukaryota</taxon>
        <taxon>Fungi</taxon>
        <taxon>Dikarya</taxon>
        <taxon>Basidiomycota</taxon>
        <taxon>Agaricomycotina</taxon>
        <taxon>Agaricomycetes</taxon>
        <taxon>Polyporales</taxon>
        <taxon>Rhodofomes</taxon>
    </lineage>
</organism>
<dbReference type="Gene3D" id="1.10.555.10">
    <property type="entry name" value="Rho GTPase activation protein"/>
    <property type="match status" value="1"/>
</dbReference>
<dbReference type="PANTHER" id="PTHR23176:SF134">
    <property type="entry name" value="RHO-TYPE GTPASE-ACTIVATING PROTEIN"/>
    <property type="match status" value="1"/>
</dbReference>
<dbReference type="EMBL" id="SEKV01000001">
    <property type="protein sequence ID" value="TFY70116.1"/>
    <property type="molecule type" value="Genomic_DNA"/>
</dbReference>
<protein>
    <recommendedName>
        <fullName evidence="3">Rho-GAP domain-containing protein</fullName>
    </recommendedName>
</protein>
<dbReference type="PANTHER" id="PTHR23176">
    <property type="entry name" value="RHO/RAC/CDC GTPASE-ACTIVATING PROTEIN"/>
    <property type="match status" value="1"/>
</dbReference>
<evidence type="ECO:0000259" key="3">
    <source>
        <dbReference type="PROSITE" id="PS50238"/>
    </source>
</evidence>
<dbReference type="SUPFAM" id="SSF48350">
    <property type="entry name" value="GTPase activation domain, GAP"/>
    <property type="match status" value="1"/>
</dbReference>
<dbReference type="InterPro" id="IPR008936">
    <property type="entry name" value="Rho_GTPase_activation_prot"/>
</dbReference>
<name>A0A4Y9Z5H0_9APHY</name>
<gene>
    <name evidence="4" type="ORF">EVJ58_g63</name>
</gene>
<dbReference type="Proteomes" id="UP000298390">
    <property type="component" value="Unassembled WGS sequence"/>
</dbReference>
<dbReference type="Gene3D" id="1.20.1270.60">
    <property type="entry name" value="Arfaptin homology (AH) domain/BAR domain"/>
    <property type="match status" value="1"/>
</dbReference>
<comment type="caution">
    <text evidence="4">The sequence shown here is derived from an EMBL/GenBank/DDBJ whole genome shotgun (WGS) entry which is preliminary data.</text>
</comment>
<dbReference type="Pfam" id="PF00620">
    <property type="entry name" value="RhoGAP"/>
    <property type="match status" value="1"/>
</dbReference>
<dbReference type="InterPro" id="IPR000198">
    <property type="entry name" value="RhoGAP_dom"/>
</dbReference>
<dbReference type="InterPro" id="IPR027267">
    <property type="entry name" value="AH/BAR_dom_sf"/>
</dbReference>
<dbReference type="AlphaFoldDB" id="A0A4Y9Z5H0"/>
<evidence type="ECO:0000313" key="4">
    <source>
        <dbReference type="EMBL" id="TFY70116.1"/>
    </source>
</evidence>
<evidence type="ECO:0000256" key="1">
    <source>
        <dbReference type="ARBA" id="ARBA00022468"/>
    </source>
</evidence>
<evidence type="ECO:0000313" key="5">
    <source>
        <dbReference type="Proteomes" id="UP000298390"/>
    </source>
</evidence>
<sequence length="1005" mass="113306">MSLPPLHLQLPLELHEYIVDYLHDDRVALRACSLTSQSWLPVTRLHLFGCICLRRVPDCLRFLNALETSAFTHARIADYVRDLRLPGMAFVSGNRGERKGQRLELVRHILRGLRNLTCLRVYAFEWMGFIDLLRAETGVGSLREALAAFFPFPDLRELLIDNLVLRSSQELTLLISLFPRLSRLDLQMIIQPMVPEDSRTEPSDEIEDLRHCVGALGTGIRTLVADFNTSSPAILGQIVGSLLLPPFEVSFSRITWDSCIIERRQIDDTSLLKEVLGRSETALEFLKVQCPEDTWLVDLDLSRYHRLTTLTFVFRWEVDEPFFAALPTFVSGLPSGQLRDIHLHFEIDDTSDDWNYVDWPRLDQALASVHKGCPLLTITFHFYSIVMPAGRGKPDFIQPLKTRLQDAIALFDLHLKFLSESYLSFFLERRRVEEHYVEALLRLHRKVKAADTVLDDPGRGDSSTTRAAWNEIRDNVAREADTRVAFLGALTADVINPLMTLRETQDRIRKRIKEDLKDAVTAHTDYSENVLPRLKRNYLRKCQEAEEYKAAIQLNTQSPLSPTEGHFAVPPHSAGVKPNPGLSARPAIITAPQPLRPLDRRPSVGATSNHVRSPSTSTSSALQDLAHQGKKQLNQLMTFLDKGGNMKDLAGRSDNALKSVRAKRDADEAGALSPDVCSLETFVHENAETVKSVLQRYTDNMVATCATQSQICEHGRRSVQRISSARDSAIVGYNIPRLLAAAIPKPVYYYNYNVGECKDLIFGVSLVDYATARNLQGAEGEQGVPKIVRICVKEIDKRGLECEGIYRVSGKHASVRELQHKVERNESAFQFNPAIDDVYAVASLLKMYLRELPEPLFRFPLHERLAHSEELEEHRGNDFQVIRGKIRRLPMVHQQTLKVLVEHLARVVAHAERTKMDAKNLAIVFGTVIFGEDEMPKSGGDLLAVHSWKDTLCEDLITSVHCPGLFTPPIPWLTNFWISTGQSIIPSIHSGPNGTARASIRLIIT</sequence>
<accession>A0A4Y9Z5H0</accession>
<dbReference type="SUPFAM" id="SSF103657">
    <property type="entry name" value="BAR/IMD domain-like"/>
    <property type="match status" value="1"/>
</dbReference>
<dbReference type="CDD" id="cd00159">
    <property type="entry name" value="RhoGAP"/>
    <property type="match status" value="1"/>
</dbReference>
<keyword evidence="1" id="KW-0343">GTPase activation</keyword>